<sequence length="388" mass="44757">MKESRPKILQLSAIDVSIETLMVPLIQKSSKEGYIVNCVCRDTGRYEYLNSLGFNMFNLDIPRTVRPVKIAKAIFSIFNHLKKENYDIVHVHTPLASVIARVAAKLAGQKNVIYTAHGYYFHDEMKKLPYAIVYTIEKFSAKFLTDYLLLQSKEDYELSVQKNFKKRNKIIHLSNGVDIWNTFNSKLYSANELLNLKKQTNLESTFVFTFVGRLVKEKGIFELIEAFKRIYEKRSDARLLLIGGFNKSERDIESFNRLQGEIKHPGIIYLGYRKDIAQLMGISDVFILPSHREGLPRSIIEAMALNKAVIASNIRGCREEIIHGENGYLFEKGNSFKLEIIMDKMISNPQATKKMGEKGRAFVEKYFDEEKVLSIQIDLFNKILKEKK</sequence>
<dbReference type="AlphaFoldDB" id="A0A7W8FTB6"/>
<comment type="caution">
    <text evidence="3">The sequence shown here is derived from an EMBL/GenBank/DDBJ whole genome shotgun (WGS) entry which is preliminary data.</text>
</comment>
<dbReference type="Pfam" id="PF13477">
    <property type="entry name" value="Glyco_trans_4_2"/>
    <property type="match status" value="1"/>
</dbReference>
<dbReference type="GO" id="GO:0016757">
    <property type="term" value="F:glycosyltransferase activity"/>
    <property type="evidence" value="ECO:0007669"/>
    <property type="project" value="InterPro"/>
</dbReference>
<dbReference type="InterPro" id="IPR028098">
    <property type="entry name" value="Glyco_trans_4-like_N"/>
</dbReference>
<dbReference type="SUPFAM" id="SSF53756">
    <property type="entry name" value="UDP-Glycosyltransferase/glycogen phosphorylase"/>
    <property type="match status" value="1"/>
</dbReference>
<dbReference type="Proteomes" id="UP000525923">
    <property type="component" value="Unassembled WGS sequence"/>
</dbReference>
<name>A0A7W8FTB6_9BACL</name>
<dbReference type="Gene3D" id="3.40.50.2000">
    <property type="entry name" value="Glycogen Phosphorylase B"/>
    <property type="match status" value="2"/>
</dbReference>
<keyword evidence="4" id="KW-1185">Reference proteome</keyword>
<feature type="domain" description="Glycosyl transferase family 1" evidence="1">
    <location>
        <begin position="197"/>
        <end position="361"/>
    </location>
</feature>
<dbReference type="RefSeq" id="WP_135501679.1">
    <property type="nucleotide sequence ID" value="NZ_JACHHE010000002.1"/>
</dbReference>
<gene>
    <name evidence="3" type="ORF">HNQ44_000804</name>
</gene>
<proteinExistence type="predicted"/>
<feature type="domain" description="Glycosyltransferase subfamily 4-like N-terminal" evidence="2">
    <location>
        <begin position="14"/>
        <end position="143"/>
    </location>
</feature>
<evidence type="ECO:0000313" key="3">
    <source>
        <dbReference type="EMBL" id="MBB5179380.1"/>
    </source>
</evidence>
<keyword evidence="3" id="KW-0808">Transferase</keyword>
<evidence type="ECO:0000259" key="1">
    <source>
        <dbReference type="Pfam" id="PF00534"/>
    </source>
</evidence>
<accession>A0A7W8FTB6</accession>
<protein>
    <submittedName>
        <fullName evidence="3">Glycosyltransferase involved in cell wall biosynthesis</fullName>
    </submittedName>
</protein>
<dbReference type="InterPro" id="IPR001296">
    <property type="entry name" value="Glyco_trans_1"/>
</dbReference>
<evidence type="ECO:0000313" key="4">
    <source>
        <dbReference type="Proteomes" id="UP000525923"/>
    </source>
</evidence>
<dbReference type="PANTHER" id="PTHR12526:SF630">
    <property type="entry name" value="GLYCOSYLTRANSFERASE"/>
    <property type="match status" value="1"/>
</dbReference>
<evidence type="ECO:0000259" key="2">
    <source>
        <dbReference type="Pfam" id="PF13477"/>
    </source>
</evidence>
<dbReference type="PANTHER" id="PTHR12526">
    <property type="entry name" value="GLYCOSYLTRANSFERASE"/>
    <property type="match status" value="1"/>
</dbReference>
<dbReference type="EMBL" id="JACHHE010000002">
    <property type="protein sequence ID" value="MBB5179380.1"/>
    <property type="molecule type" value="Genomic_DNA"/>
</dbReference>
<dbReference type="OrthoDB" id="9806653at2"/>
<organism evidence="3 4">
    <name type="scientific">Planococcus koreensis</name>
    <dbReference type="NCBI Taxonomy" id="112331"/>
    <lineage>
        <taxon>Bacteria</taxon>
        <taxon>Bacillati</taxon>
        <taxon>Bacillota</taxon>
        <taxon>Bacilli</taxon>
        <taxon>Bacillales</taxon>
        <taxon>Caryophanaceae</taxon>
        <taxon>Planococcus</taxon>
    </lineage>
</organism>
<dbReference type="Pfam" id="PF00534">
    <property type="entry name" value="Glycos_transf_1"/>
    <property type="match status" value="1"/>
</dbReference>
<reference evidence="3 4" key="1">
    <citation type="submission" date="2020-08" db="EMBL/GenBank/DDBJ databases">
        <title>Genomic Encyclopedia of Type Strains, Phase IV (KMG-IV): sequencing the most valuable type-strain genomes for metagenomic binning, comparative biology and taxonomic classification.</title>
        <authorList>
            <person name="Goeker M."/>
        </authorList>
    </citation>
    <scope>NUCLEOTIDE SEQUENCE [LARGE SCALE GENOMIC DNA]</scope>
    <source>
        <strain evidence="3 4">DSM 15895</strain>
    </source>
</reference>
<dbReference type="CDD" id="cd03808">
    <property type="entry name" value="GT4_CapM-like"/>
    <property type="match status" value="1"/>
</dbReference>